<dbReference type="PANTHER" id="PTHR36924">
    <property type="entry name" value="ANTITOXIN HIGA-1"/>
    <property type="match status" value="1"/>
</dbReference>
<dbReference type="OrthoDB" id="9793869at2"/>
<name>A0A4S3KNR9_9GAMM</name>
<dbReference type="PANTHER" id="PTHR36924:SF1">
    <property type="entry name" value="ANTITOXIN HIGA-1"/>
    <property type="match status" value="1"/>
</dbReference>
<dbReference type="SUPFAM" id="SSF47413">
    <property type="entry name" value="lambda repressor-like DNA-binding domains"/>
    <property type="match status" value="1"/>
</dbReference>
<keyword evidence="1" id="KW-0238">DNA-binding</keyword>
<proteinExistence type="predicted"/>
<dbReference type="RefSeq" id="WP_081127533.1">
    <property type="nucleotide sequence ID" value="NZ_LDOS01000002.1"/>
</dbReference>
<dbReference type="InterPro" id="IPR013430">
    <property type="entry name" value="Toxin_antidote_HigA"/>
</dbReference>
<evidence type="ECO:0000313" key="3">
    <source>
        <dbReference type="Proteomes" id="UP000307749"/>
    </source>
</evidence>
<accession>A0A4S3KNR9</accession>
<dbReference type="InterPro" id="IPR010982">
    <property type="entry name" value="Lambda_DNA-bd_dom_sf"/>
</dbReference>
<keyword evidence="3" id="KW-1185">Reference proteome</keyword>
<dbReference type="EMBL" id="MWQO01000025">
    <property type="protein sequence ID" value="THD10529.1"/>
    <property type="molecule type" value="Genomic_DNA"/>
</dbReference>
<organism evidence="2 3">
    <name type="scientific">Metallibacterium scheffleri</name>
    <dbReference type="NCBI Taxonomy" id="993689"/>
    <lineage>
        <taxon>Bacteria</taxon>
        <taxon>Pseudomonadati</taxon>
        <taxon>Pseudomonadota</taxon>
        <taxon>Gammaproteobacteria</taxon>
        <taxon>Lysobacterales</taxon>
        <taxon>Rhodanobacteraceae</taxon>
        <taxon>Metallibacterium</taxon>
    </lineage>
</organism>
<dbReference type="GO" id="GO:0003677">
    <property type="term" value="F:DNA binding"/>
    <property type="evidence" value="ECO:0007669"/>
    <property type="project" value="UniProtKB-KW"/>
</dbReference>
<dbReference type="AlphaFoldDB" id="A0A4S3KNR9"/>
<gene>
    <name evidence="2" type="ORF">B1806_08045</name>
</gene>
<evidence type="ECO:0000256" key="1">
    <source>
        <dbReference type="ARBA" id="ARBA00023125"/>
    </source>
</evidence>
<dbReference type="NCBIfam" id="TIGR02607">
    <property type="entry name" value="antidote_HigA"/>
    <property type="match status" value="1"/>
</dbReference>
<dbReference type="Proteomes" id="UP000307749">
    <property type="component" value="Unassembled WGS sequence"/>
</dbReference>
<protein>
    <submittedName>
        <fullName evidence="2">Addiction module antidote protein, HigA family</fullName>
    </submittedName>
</protein>
<reference evidence="2 3" key="1">
    <citation type="submission" date="2017-02" db="EMBL/GenBank/DDBJ databases">
        <title>Whole genome sequencing of Metallibacterium scheffleri DSM 24874 (T).</title>
        <authorList>
            <person name="Kumar S."/>
            <person name="Patil P."/>
            <person name="Patil P.B."/>
        </authorList>
    </citation>
    <scope>NUCLEOTIDE SEQUENCE [LARGE SCALE GENOMIC DNA]</scope>
    <source>
        <strain evidence="2 3">DSM 24874</strain>
    </source>
</reference>
<evidence type="ECO:0000313" key="2">
    <source>
        <dbReference type="EMBL" id="THD10529.1"/>
    </source>
</evidence>
<sequence>MTEYTAKRNRPPIHPGAILRDDVLPALGLSVAESARRLRVSRQTLHDLLAERKGFTPEMALRVGAFAGNGATLWLRMQQEYDLWHAERELADELRAIEKAAA</sequence>
<dbReference type="Gene3D" id="1.10.260.40">
    <property type="entry name" value="lambda repressor-like DNA-binding domains"/>
    <property type="match status" value="1"/>
</dbReference>
<dbReference type="STRING" id="993689.GCA_002077135_02140"/>
<comment type="caution">
    <text evidence="2">The sequence shown here is derived from an EMBL/GenBank/DDBJ whole genome shotgun (WGS) entry which is preliminary data.</text>
</comment>